<dbReference type="Proteomes" id="UP000694257">
    <property type="component" value="Chromosome"/>
</dbReference>
<evidence type="ECO:0000313" key="1">
    <source>
        <dbReference type="EMBL" id="QXN92469.1"/>
    </source>
</evidence>
<sequence>MADNIEVDTRGFRSAATDFEACTHKVESILKNLRTSADGRGACWGDDKTGEQFANGEKGYLAGRDNLYASLQNNIDRFTEQTRELRKAAKAFEIAEDNSTRSLKPR</sequence>
<organism evidence="1 2">
    <name type="scientific">Nocardia iowensis</name>
    <dbReference type="NCBI Taxonomy" id="204891"/>
    <lineage>
        <taxon>Bacteria</taxon>
        <taxon>Bacillati</taxon>
        <taxon>Actinomycetota</taxon>
        <taxon>Actinomycetes</taxon>
        <taxon>Mycobacteriales</taxon>
        <taxon>Nocardiaceae</taxon>
        <taxon>Nocardia</taxon>
    </lineage>
</organism>
<dbReference type="EMBL" id="CP078145">
    <property type="protein sequence ID" value="QXN92469.1"/>
    <property type="molecule type" value="Genomic_DNA"/>
</dbReference>
<evidence type="ECO:0008006" key="3">
    <source>
        <dbReference type="Google" id="ProtNLM"/>
    </source>
</evidence>
<name>A0ABX8RS42_NOCIO</name>
<dbReference type="RefSeq" id="WP_218473775.1">
    <property type="nucleotide sequence ID" value="NZ_BAABJN010000005.1"/>
</dbReference>
<accession>A0ABX8RS42</accession>
<proteinExistence type="predicted"/>
<gene>
    <name evidence="1" type="ORF">KV110_04780</name>
</gene>
<protein>
    <recommendedName>
        <fullName evidence="3">WXG100 family type VII secretion target</fullName>
    </recommendedName>
</protein>
<keyword evidence="2" id="KW-1185">Reference proteome</keyword>
<evidence type="ECO:0000313" key="2">
    <source>
        <dbReference type="Proteomes" id="UP000694257"/>
    </source>
</evidence>
<reference evidence="1 2" key="1">
    <citation type="submission" date="2021-07" db="EMBL/GenBank/DDBJ databases">
        <title>Whole Genome Sequence of Nocardia Iowensis.</title>
        <authorList>
            <person name="Lamm A."/>
            <person name="Collins-Fairclough A.M."/>
            <person name="Bunk B."/>
            <person name="Sproer C."/>
        </authorList>
    </citation>
    <scope>NUCLEOTIDE SEQUENCE [LARGE SCALE GENOMIC DNA]</scope>
    <source>
        <strain evidence="1 2">NRRL 5646</strain>
    </source>
</reference>